<dbReference type="InterPro" id="IPR010730">
    <property type="entry name" value="HET"/>
</dbReference>
<dbReference type="EMBL" id="ML978999">
    <property type="protein sequence ID" value="KAF1923941.1"/>
    <property type="molecule type" value="Genomic_DNA"/>
</dbReference>
<protein>
    <recommendedName>
        <fullName evidence="1">Heterokaryon incompatibility domain-containing protein</fullName>
    </recommendedName>
</protein>
<evidence type="ECO:0000259" key="1">
    <source>
        <dbReference type="Pfam" id="PF06985"/>
    </source>
</evidence>
<reference evidence="2" key="1">
    <citation type="journal article" date="2020" name="Stud. Mycol.">
        <title>101 Dothideomycetes genomes: a test case for predicting lifestyles and emergence of pathogens.</title>
        <authorList>
            <person name="Haridas S."/>
            <person name="Albert R."/>
            <person name="Binder M."/>
            <person name="Bloem J."/>
            <person name="Labutti K."/>
            <person name="Salamov A."/>
            <person name="Andreopoulos B."/>
            <person name="Baker S."/>
            <person name="Barry K."/>
            <person name="Bills G."/>
            <person name="Bluhm B."/>
            <person name="Cannon C."/>
            <person name="Castanera R."/>
            <person name="Culley D."/>
            <person name="Daum C."/>
            <person name="Ezra D."/>
            <person name="Gonzalez J."/>
            <person name="Henrissat B."/>
            <person name="Kuo A."/>
            <person name="Liang C."/>
            <person name="Lipzen A."/>
            <person name="Lutzoni F."/>
            <person name="Magnuson J."/>
            <person name="Mondo S."/>
            <person name="Nolan M."/>
            <person name="Ohm R."/>
            <person name="Pangilinan J."/>
            <person name="Park H.-J."/>
            <person name="Ramirez L."/>
            <person name="Alfaro M."/>
            <person name="Sun H."/>
            <person name="Tritt A."/>
            <person name="Yoshinaga Y."/>
            <person name="Zwiers L.-H."/>
            <person name="Turgeon B."/>
            <person name="Goodwin S."/>
            <person name="Spatafora J."/>
            <person name="Crous P."/>
            <person name="Grigoriev I."/>
        </authorList>
    </citation>
    <scope>NUCLEOTIDE SEQUENCE</scope>
    <source>
        <strain evidence="2">CBS 183.55</strain>
    </source>
</reference>
<dbReference type="OrthoDB" id="674604at2759"/>
<evidence type="ECO:0000313" key="3">
    <source>
        <dbReference type="Proteomes" id="UP000800082"/>
    </source>
</evidence>
<sequence length="146" mass="17023">MYPIDAYTLKLERFDDEARIPPYAILSHTWGESEVTFEHIRKLNELDGLGAWNIRKTCEQALKENLCYAWVDTCCVDKKSSAELSEAINSTFRWYRQSFVCYAFLQDVTHGGEDIFEDLTGARRSTRGWTLQELFAPPHMALYDQR</sequence>
<evidence type="ECO:0000313" key="2">
    <source>
        <dbReference type="EMBL" id="KAF1923941.1"/>
    </source>
</evidence>
<dbReference type="RefSeq" id="XP_033444194.1">
    <property type="nucleotide sequence ID" value="XM_033586981.1"/>
</dbReference>
<dbReference type="Proteomes" id="UP000800082">
    <property type="component" value="Unassembled WGS sequence"/>
</dbReference>
<dbReference type="PANTHER" id="PTHR10622:SF10">
    <property type="entry name" value="HET DOMAIN-CONTAINING PROTEIN"/>
    <property type="match status" value="1"/>
</dbReference>
<organism evidence="2 3">
    <name type="scientific">Didymella exigua CBS 183.55</name>
    <dbReference type="NCBI Taxonomy" id="1150837"/>
    <lineage>
        <taxon>Eukaryota</taxon>
        <taxon>Fungi</taxon>
        <taxon>Dikarya</taxon>
        <taxon>Ascomycota</taxon>
        <taxon>Pezizomycotina</taxon>
        <taxon>Dothideomycetes</taxon>
        <taxon>Pleosporomycetidae</taxon>
        <taxon>Pleosporales</taxon>
        <taxon>Pleosporineae</taxon>
        <taxon>Didymellaceae</taxon>
        <taxon>Didymella</taxon>
    </lineage>
</organism>
<proteinExistence type="predicted"/>
<dbReference type="Pfam" id="PF06985">
    <property type="entry name" value="HET"/>
    <property type="match status" value="1"/>
</dbReference>
<dbReference type="AlphaFoldDB" id="A0A6A5R700"/>
<name>A0A6A5R700_9PLEO</name>
<keyword evidence="3" id="KW-1185">Reference proteome</keyword>
<dbReference type="GeneID" id="54344627"/>
<dbReference type="PANTHER" id="PTHR10622">
    <property type="entry name" value="HET DOMAIN-CONTAINING PROTEIN"/>
    <property type="match status" value="1"/>
</dbReference>
<feature type="domain" description="Heterokaryon incompatibility" evidence="1">
    <location>
        <begin position="23"/>
        <end position="110"/>
    </location>
</feature>
<gene>
    <name evidence="2" type="ORF">M421DRAFT_104106</name>
</gene>
<accession>A0A6A5R700</accession>